<dbReference type="Proteomes" id="UP001304300">
    <property type="component" value="Chromosome"/>
</dbReference>
<dbReference type="AlphaFoldDB" id="A0AAQ3QTE1"/>
<name>A0AAQ3QTE1_9BACT</name>
<keyword evidence="2" id="KW-1185">Reference proteome</keyword>
<protein>
    <submittedName>
        <fullName evidence="1">Uncharacterized protein</fullName>
    </submittedName>
</protein>
<reference evidence="1 2" key="1">
    <citation type="submission" date="2023-10" db="EMBL/GenBank/DDBJ databases">
        <title>Rubellicoccus peritrichatus gen. nov., sp. nov., isolated from an algae of coral reef tank.</title>
        <authorList>
            <person name="Luo J."/>
        </authorList>
    </citation>
    <scope>NUCLEOTIDE SEQUENCE [LARGE SCALE GENOMIC DNA]</scope>
    <source>
        <strain evidence="1 2">CR14</strain>
    </source>
</reference>
<dbReference type="EMBL" id="CP136920">
    <property type="protein sequence ID" value="WOO39273.1"/>
    <property type="molecule type" value="Genomic_DNA"/>
</dbReference>
<evidence type="ECO:0000313" key="1">
    <source>
        <dbReference type="EMBL" id="WOO39273.1"/>
    </source>
</evidence>
<accession>A0AAQ3QTE1</accession>
<evidence type="ECO:0000313" key="2">
    <source>
        <dbReference type="Proteomes" id="UP001304300"/>
    </source>
</evidence>
<dbReference type="KEGG" id="puo:RZN69_11675"/>
<organism evidence="1 2">
    <name type="scientific">Rubellicoccus peritrichatus</name>
    <dbReference type="NCBI Taxonomy" id="3080537"/>
    <lineage>
        <taxon>Bacteria</taxon>
        <taxon>Pseudomonadati</taxon>
        <taxon>Verrucomicrobiota</taxon>
        <taxon>Opitutia</taxon>
        <taxon>Puniceicoccales</taxon>
        <taxon>Cerasicoccaceae</taxon>
        <taxon>Rubellicoccus</taxon>
    </lineage>
</organism>
<dbReference type="RefSeq" id="WP_317831105.1">
    <property type="nucleotide sequence ID" value="NZ_CP136920.1"/>
</dbReference>
<gene>
    <name evidence="1" type="ORF">RZN69_11675</name>
</gene>
<sequence>MKLSEHKSLVSETGKARLRLIFREMEPYGEDFHKLIWEELFEGEWNEKIKLDKEDLSEILGDDAWVADVHSFREEEGIAVLRLGTHGPTDSEGTVWQLYTWREWDLIRNREHRFIMVCDYPFEEFRDDRAEKYRVWWNSKRKAAKQGSVYNADKPRT</sequence>
<proteinExistence type="predicted"/>